<feature type="transmembrane region" description="Helical" evidence="6">
    <location>
        <begin position="12"/>
        <end position="36"/>
    </location>
</feature>
<dbReference type="KEGG" id="hmi:soil367_15685"/>
<evidence type="ECO:0000313" key="8">
    <source>
        <dbReference type="Proteomes" id="UP000298049"/>
    </source>
</evidence>
<name>A0A4P7XK68_9ALTE</name>
<evidence type="ECO:0000256" key="2">
    <source>
        <dbReference type="ARBA" id="ARBA00009694"/>
    </source>
</evidence>
<dbReference type="PANTHER" id="PTHR43461">
    <property type="entry name" value="TRANSMEMBRANE PROTEIN 256"/>
    <property type="match status" value="1"/>
</dbReference>
<sequence length="142" mass="14744">MDVNLKSFSGGATWLLWSGLLGFVGVGAGAFGAHALRGVLNERLMDVYQTAVHYQMLHALALGLVAVLVFVGIGGAWPRRAGFCFVAGTVVFSGSLYLLSLTATGWFGAITPVGGVLFLGGWVALLIAGLHARREGHTSKAG</sequence>
<feature type="transmembrane region" description="Helical" evidence="6">
    <location>
        <begin position="56"/>
        <end position="74"/>
    </location>
</feature>
<evidence type="ECO:0000256" key="1">
    <source>
        <dbReference type="ARBA" id="ARBA00004141"/>
    </source>
</evidence>
<organism evidence="7 8">
    <name type="scientific">Hydrocarboniclastica marina</name>
    <dbReference type="NCBI Taxonomy" id="2259620"/>
    <lineage>
        <taxon>Bacteria</taxon>
        <taxon>Pseudomonadati</taxon>
        <taxon>Pseudomonadota</taxon>
        <taxon>Gammaproteobacteria</taxon>
        <taxon>Alteromonadales</taxon>
        <taxon>Alteromonadaceae</taxon>
        <taxon>Hydrocarboniclastica</taxon>
    </lineage>
</organism>
<keyword evidence="5 6" id="KW-0472">Membrane</keyword>
<dbReference type="Pfam" id="PF04241">
    <property type="entry name" value="DUF423"/>
    <property type="match status" value="1"/>
</dbReference>
<feature type="transmembrane region" description="Helical" evidence="6">
    <location>
        <begin position="106"/>
        <end position="130"/>
    </location>
</feature>
<dbReference type="EMBL" id="CP031093">
    <property type="protein sequence ID" value="QCF27255.1"/>
    <property type="molecule type" value="Genomic_DNA"/>
</dbReference>
<dbReference type="GO" id="GO:0005886">
    <property type="term" value="C:plasma membrane"/>
    <property type="evidence" value="ECO:0007669"/>
    <property type="project" value="TreeGrafter"/>
</dbReference>
<proteinExistence type="inferred from homology"/>
<evidence type="ECO:0000256" key="5">
    <source>
        <dbReference type="ARBA" id="ARBA00023136"/>
    </source>
</evidence>
<feature type="transmembrane region" description="Helical" evidence="6">
    <location>
        <begin position="81"/>
        <end position="100"/>
    </location>
</feature>
<comment type="subcellular location">
    <subcellularLocation>
        <location evidence="1">Membrane</location>
        <topology evidence="1">Multi-pass membrane protein</topology>
    </subcellularLocation>
</comment>
<evidence type="ECO:0000313" key="7">
    <source>
        <dbReference type="EMBL" id="QCF27255.1"/>
    </source>
</evidence>
<keyword evidence="8" id="KW-1185">Reference proteome</keyword>
<dbReference type="OrthoDB" id="9802121at2"/>
<protein>
    <submittedName>
        <fullName evidence="7">DUF423 domain-containing protein</fullName>
    </submittedName>
</protein>
<keyword evidence="3 6" id="KW-0812">Transmembrane</keyword>
<accession>A0A4P7XK68</accession>
<reference evidence="7 8" key="1">
    <citation type="submission" date="2018-07" db="EMBL/GenBank/DDBJ databases">
        <title>Marsedoiliclastica nanhaica gen. nov. sp. nov., a novel marine hydrocarbonoclastic bacterium isolated from an in-situ enriched hydrocarbon-degrading consortium in deep-sea sediment.</title>
        <authorList>
            <person name="Dong C."/>
            <person name="Ma T."/>
            <person name="Liu R."/>
            <person name="Shao Z."/>
        </authorList>
    </citation>
    <scope>NUCLEOTIDE SEQUENCE [LARGE SCALE GENOMIC DNA]</scope>
    <source>
        <strain evidence="8">soil36-7</strain>
    </source>
</reference>
<keyword evidence="4 6" id="KW-1133">Transmembrane helix</keyword>
<dbReference type="InterPro" id="IPR006696">
    <property type="entry name" value="DUF423"/>
</dbReference>
<evidence type="ECO:0000256" key="3">
    <source>
        <dbReference type="ARBA" id="ARBA00022692"/>
    </source>
</evidence>
<dbReference type="AlphaFoldDB" id="A0A4P7XK68"/>
<comment type="similarity">
    <text evidence="2">Belongs to the UPF0382 family.</text>
</comment>
<dbReference type="PANTHER" id="PTHR43461:SF1">
    <property type="entry name" value="TRANSMEMBRANE PROTEIN 256"/>
    <property type="match status" value="1"/>
</dbReference>
<gene>
    <name evidence="7" type="ORF">soil367_15685</name>
</gene>
<evidence type="ECO:0000256" key="6">
    <source>
        <dbReference type="SAM" id="Phobius"/>
    </source>
</evidence>
<dbReference type="Proteomes" id="UP000298049">
    <property type="component" value="Chromosome"/>
</dbReference>
<evidence type="ECO:0000256" key="4">
    <source>
        <dbReference type="ARBA" id="ARBA00022989"/>
    </source>
</evidence>